<comment type="catalytic activity">
    <reaction evidence="12">
        <text>N,1-dihexadecanoyl-2-(9Z,12Z-octadecadienoyl)-sn-glycero-3-phosphoethanolamine + H2O = N,1-dihexadecanoyl-sn-glycero-3-phosphoethanolamine + (9Z,12Z)-octadecadienoate + H(+)</text>
        <dbReference type="Rhea" id="RHEA:56424"/>
        <dbReference type="ChEBI" id="CHEBI:15377"/>
        <dbReference type="ChEBI" id="CHEBI:15378"/>
        <dbReference type="ChEBI" id="CHEBI:30245"/>
        <dbReference type="ChEBI" id="CHEBI:85334"/>
        <dbReference type="ChEBI" id="CHEBI:85335"/>
    </reaction>
    <physiologicalReaction direction="left-to-right" evidence="12">
        <dbReference type="Rhea" id="RHEA:56425"/>
    </physiologicalReaction>
</comment>
<evidence type="ECO:0000256" key="9">
    <source>
        <dbReference type="ARBA" id="ARBA00023098"/>
    </source>
</evidence>
<reference evidence="26" key="1">
    <citation type="submission" date="2025-08" db="UniProtKB">
        <authorList>
            <consortium name="RefSeq"/>
        </authorList>
    </citation>
    <scope>IDENTIFICATION</scope>
    <source>
        <tissue evidence="26">Liver</tissue>
    </source>
</reference>
<dbReference type="GeneID" id="103062091"/>
<dbReference type="PROSITE" id="PS00119">
    <property type="entry name" value="PA2_ASP"/>
    <property type="match status" value="1"/>
</dbReference>
<accession>A0A9F2R7R8</accession>
<evidence type="ECO:0000313" key="26">
    <source>
        <dbReference type="RefSeq" id="XP_007438344.2"/>
    </source>
</evidence>
<keyword evidence="3 23" id="KW-0964">Secreted</keyword>
<dbReference type="GO" id="GO:0005102">
    <property type="term" value="F:signaling receptor binding"/>
    <property type="evidence" value="ECO:0007669"/>
    <property type="project" value="UniProtKB-ARBA"/>
</dbReference>
<evidence type="ECO:0000256" key="7">
    <source>
        <dbReference type="ARBA" id="ARBA00022837"/>
    </source>
</evidence>
<evidence type="ECO:0000256" key="8">
    <source>
        <dbReference type="ARBA" id="ARBA00022963"/>
    </source>
</evidence>
<evidence type="ECO:0000256" key="22">
    <source>
        <dbReference type="RuleBase" id="RU003654"/>
    </source>
</evidence>
<dbReference type="GO" id="GO:0006633">
    <property type="term" value="P:fatty acid biosynthetic process"/>
    <property type="evidence" value="ECO:0007669"/>
    <property type="project" value="TreeGrafter"/>
</dbReference>
<dbReference type="GO" id="GO:0005576">
    <property type="term" value="C:extracellular region"/>
    <property type="evidence" value="ECO:0007669"/>
    <property type="project" value="UniProtKB-SubCell"/>
</dbReference>
<keyword evidence="7 20" id="KW-0106">Calcium</keyword>
<dbReference type="GO" id="GO:0016042">
    <property type="term" value="P:lipid catabolic process"/>
    <property type="evidence" value="ECO:0007669"/>
    <property type="project" value="UniProtKB-KW"/>
</dbReference>
<dbReference type="InterPro" id="IPR016090">
    <property type="entry name" value="PLA2-like_dom"/>
</dbReference>
<comment type="catalytic activity">
    <reaction evidence="14">
        <text>N-hexadecanoyl-1,2-di-(9Z-octadecenoyl)-sn-glycero-3-phosphoethanolamine + H2O = N-hexadecanoyl-1-(9Z-octadecenoyl)-sn-glycero-3-phosphoethanolamine + (9Z)-octadecenoate + H(+)</text>
        <dbReference type="Rhea" id="RHEA:45424"/>
        <dbReference type="ChEBI" id="CHEBI:15377"/>
        <dbReference type="ChEBI" id="CHEBI:15378"/>
        <dbReference type="ChEBI" id="CHEBI:30823"/>
        <dbReference type="ChEBI" id="CHEBI:78097"/>
        <dbReference type="ChEBI" id="CHEBI:85217"/>
    </reaction>
    <physiologicalReaction direction="left-to-right" evidence="14">
        <dbReference type="Rhea" id="RHEA:45425"/>
    </physiologicalReaction>
</comment>
<evidence type="ECO:0000256" key="21">
    <source>
        <dbReference type="PIRSR" id="PIRSR601211-3"/>
    </source>
</evidence>
<organism evidence="25 26">
    <name type="scientific">Python bivittatus</name>
    <name type="common">Burmese python</name>
    <name type="synonym">Python molurus bivittatus</name>
    <dbReference type="NCBI Taxonomy" id="176946"/>
    <lineage>
        <taxon>Eukaryota</taxon>
        <taxon>Metazoa</taxon>
        <taxon>Chordata</taxon>
        <taxon>Craniata</taxon>
        <taxon>Vertebrata</taxon>
        <taxon>Euteleostomi</taxon>
        <taxon>Lepidosauria</taxon>
        <taxon>Squamata</taxon>
        <taxon>Bifurcata</taxon>
        <taxon>Unidentata</taxon>
        <taxon>Episquamata</taxon>
        <taxon>Toxicofera</taxon>
        <taxon>Serpentes</taxon>
        <taxon>Henophidia</taxon>
        <taxon>Pythonidae</taxon>
        <taxon>Python</taxon>
    </lineage>
</organism>
<keyword evidence="5 23" id="KW-0732">Signal</keyword>
<name>A0A9F2R7R8_PYTBI</name>
<dbReference type="GO" id="GO:0050482">
    <property type="term" value="P:arachidonate secretion"/>
    <property type="evidence" value="ECO:0007669"/>
    <property type="project" value="InterPro"/>
</dbReference>
<proteinExistence type="inferred from homology"/>
<comment type="catalytic activity">
    <reaction evidence="18">
        <text>1-hexadecanoyl-2-(9Z,12Z-octadecadienoyl)-sn-glycero-3-phosphoethanolamine + H2O = 1-hexadecanoyl-sn-glycero-3-phosphoethanolamine + (9Z,12Z)-octadecadienoate + H(+)</text>
        <dbReference type="Rhea" id="RHEA:40815"/>
        <dbReference type="ChEBI" id="CHEBI:15377"/>
        <dbReference type="ChEBI" id="CHEBI:15378"/>
        <dbReference type="ChEBI" id="CHEBI:30245"/>
        <dbReference type="ChEBI" id="CHEBI:73004"/>
        <dbReference type="ChEBI" id="CHEBI:73008"/>
    </reaction>
    <physiologicalReaction direction="left-to-right" evidence="18">
        <dbReference type="Rhea" id="RHEA:40816"/>
    </physiologicalReaction>
</comment>
<keyword evidence="9" id="KW-0443">Lipid metabolism</keyword>
<dbReference type="Proteomes" id="UP000695026">
    <property type="component" value="Unplaced"/>
</dbReference>
<evidence type="ECO:0000256" key="1">
    <source>
        <dbReference type="ARBA" id="ARBA00004613"/>
    </source>
</evidence>
<dbReference type="GO" id="GO:0005509">
    <property type="term" value="F:calcium ion binding"/>
    <property type="evidence" value="ECO:0007669"/>
    <property type="project" value="InterPro"/>
</dbReference>
<dbReference type="KEGG" id="pbi:103062091"/>
<evidence type="ECO:0000256" key="12">
    <source>
        <dbReference type="ARBA" id="ARBA00047535"/>
    </source>
</evidence>
<feature type="active site" evidence="19">
    <location>
        <position position="75"/>
    </location>
</feature>
<feature type="disulfide bond" evidence="21">
    <location>
        <begin position="78"/>
        <end position="125"/>
    </location>
</feature>
<dbReference type="GO" id="GO:0006644">
    <property type="term" value="P:phospholipid metabolic process"/>
    <property type="evidence" value="ECO:0007669"/>
    <property type="project" value="InterPro"/>
</dbReference>
<dbReference type="CTD" id="5319"/>
<evidence type="ECO:0000313" key="25">
    <source>
        <dbReference type="Proteomes" id="UP000695026"/>
    </source>
</evidence>
<comment type="similarity">
    <text evidence="22">Belongs to the phospholipase A2 family.</text>
</comment>
<dbReference type="GO" id="GO:0005543">
    <property type="term" value="F:phospholipid binding"/>
    <property type="evidence" value="ECO:0007669"/>
    <property type="project" value="TreeGrafter"/>
</dbReference>
<dbReference type="Pfam" id="PF00068">
    <property type="entry name" value="Phospholip_A2_1"/>
    <property type="match status" value="1"/>
</dbReference>
<feature type="disulfide bond" evidence="21">
    <location>
        <begin position="71"/>
        <end position="132"/>
    </location>
</feature>
<feature type="disulfide bond" evidence="21">
    <location>
        <begin position="88"/>
        <end position="118"/>
    </location>
</feature>
<dbReference type="EC" id="3.1.1.4" evidence="2"/>
<dbReference type="InterPro" id="IPR036444">
    <property type="entry name" value="PLipase_A2_dom_sf"/>
</dbReference>
<evidence type="ECO:0000256" key="15">
    <source>
        <dbReference type="ARBA" id="ARBA00048227"/>
    </source>
</evidence>
<dbReference type="AlphaFoldDB" id="A0A9F2R7R8"/>
<dbReference type="Gene3D" id="1.20.90.10">
    <property type="entry name" value="Phospholipase A2 domain"/>
    <property type="match status" value="1"/>
</dbReference>
<feature type="active site" evidence="19">
    <location>
        <position position="126"/>
    </location>
</feature>
<protein>
    <recommendedName>
        <fullName evidence="2">phospholipase A2</fullName>
        <ecNumber evidence="2">3.1.1.4</ecNumber>
    </recommendedName>
    <alternativeName>
        <fullName evidence="11">Phosphatidylcholine 2-acylhydrolase</fullName>
    </alternativeName>
</protein>
<gene>
    <name evidence="26" type="primary">PLA2G1B</name>
</gene>
<dbReference type="PANTHER" id="PTHR11716:SF94">
    <property type="entry name" value="PHOSPHOLIPASE A2"/>
    <property type="match status" value="1"/>
</dbReference>
<evidence type="ECO:0000256" key="16">
    <source>
        <dbReference type="ARBA" id="ARBA00048373"/>
    </source>
</evidence>
<feature type="signal peptide" evidence="23">
    <location>
        <begin position="1"/>
        <end position="19"/>
    </location>
</feature>
<dbReference type="FunFam" id="1.20.90.10:FF:000011">
    <property type="entry name" value="Phospholipase A(2)"/>
    <property type="match status" value="1"/>
</dbReference>
<dbReference type="OrthoDB" id="5841574at2759"/>
<keyword evidence="25" id="KW-1185">Reference proteome</keyword>
<dbReference type="PROSITE" id="PS00118">
    <property type="entry name" value="PA2_HIS"/>
    <property type="match status" value="1"/>
</dbReference>
<dbReference type="GO" id="GO:0048146">
    <property type="term" value="P:positive regulation of fibroblast proliferation"/>
    <property type="evidence" value="ECO:0007669"/>
    <property type="project" value="TreeGrafter"/>
</dbReference>
<dbReference type="CDD" id="cd00125">
    <property type="entry name" value="PLA2c"/>
    <property type="match status" value="1"/>
</dbReference>
<comment type="catalytic activity">
    <reaction evidence="13">
        <text>1-hexadecanoyl-2-(9Z-octadecenoyl)-sn-glycero-3-phospho-(1'-sn-glycerol) + H2O = 1-hexadecanoyl-sn-glycero-3-phospho-(1'-sn-glycerol) + (9Z)-octadecenoate + H(+)</text>
        <dbReference type="Rhea" id="RHEA:40919"/>
        <dbReference type="ChEBI" id="CHEBI:15377"/>
        <dbReference type="ChEBI" id="CHEBI:15378"/>
        <dbReference type="ChEBI" id="CHEBI:30823"/>
        <dbReference type="ChEBI" id="CHEBI:72841"/>
        <dbReference type="ChEBI" id="CHEBI:75158"/>
    </reaction>
    <physiologicalReaction direction="left-to-right" evidence="13">
        <dbReference type="Rhea" id="RHEA:40920"/>
    </physiologicalReaction>
</comment>
<dbReference type="SMART" id="SM00085">
    <property type="entry name" value="PA2c"/>
    <property type="match status" value="1"/>
</dbReference>
<dbReference type="SUPFAM" id="SSF48619">
    <property type="entry name" value="Phospholipase A2, PLA2"/>
    <property type="match status" value="1"/>
</dbReference>
<dbReference type="PRINTS" id="PR00389">
    <property type="entry name" value="PHPHLIPASEA2"/>
</dbReference>
<comment type="catalytic activity">
    <reaction evidence="15">
        <text>1,2-dihexadecanoyl-sn-glycero-3-phosphocholine + H2O = 1-hexadecanoyl-sn-glycero-3-phosphocholine + hexadecanoate + H(+)</text>
        <dbReference type="Rhea" id="RHEA:41223"/>
        <dbReference type="ChEBI" id="CHEBI:7896"/>
        <dbReference type="ChEBI" id="CHEBI:15377"/>
        <dbReference type="ChEBI" id="CHEBI:15378"/>
        <dbReference type="ChEBI" id="CHEBI:72998"/>
        <dbReference type="ChEBI" id="CHEBI:72999"/>
    </reaction>
    <physiologicalReaction direction="left-to-right" evidence="15">
        <dbReference type="Rhea" id="RHEA:41224"/>
    </physiologicalReaction>
</comment>
<evidence type="ECO:0000256" key="23">
    <source>
        <dbReference type="RuleBase" id="RU361236"/>
    </source>
</evidence>
<evidence type="ECO:0000259" key="24">
    <source>
        <dbReference type="SMART" id="SM00085"/>
    </source>
</evidence>
<feature type="binding site" evidence="20">
    <location>
        <position position="59"/>
    </location>
    <ligand>
        <name>Ca(2+)</name>
        <dbReference type="ChEBI" id="CHEBI:29108"/>
    </ligand>
</feature>
<dbReference type="GO" id="GO:0047498">
    <property type="term" value="F:calcium-dependent phospholipase A2 activity"/>
    <property type="evidence" value="ECO:0007669"/>
    <property type="project" value="TreeGrafter"/>
</dbReference>
<feature type="binding site" evidence="20">
    <location>
        <position position="55"/>
    </location>
    <ligand>
        <name>Ca(2+)</name>
        <dbReference type="ChEBI" id="CHEBI:29108"/>
    </ligand>
</feature>
<keyword evidence="6" id="KW-0378">Hydrolase</keyword>
<comment type="cofactor">
    <cofactor evidence="20">
        <name>Ca(2+)</name>
        <dbReference type="ChEBI" id="CHEBI:29108"/>
    </cofactor>
    <text evidence="20">Binds 1 Ca(2+) ion per subunit.</text>
</comment>
<evidence type="ECO:0000256" key="18">
    <source>
        <dbReference type="ARBA" id="ARBA00049039"/>
    </source>
</evidence>
<evidence type="ECO:0000256" key="5">
    <source>
        <dbReference type="ARBA" id="ARBA00022729"/>
    </source>
</evidence>
<comment type="catalytic activity">
    <reaction evidence="16">
        <text>1-hexadecanoyl-2-(5Z,8Z,11Z,14Z-eicosatetraenoyl)-sn-glycero-3-phosphocholine + H2O = 1-hexadecanoyl-sn-glycero-3-phosphocholine + (5Z,8Z,11Z,14Z)-eicosatetraenoate + H(+)</text>
        <dbReference type="Rhea" id="RHEA:40427"/>
        <dbReference type="ChEBI" id="CHEBI:15377"/>
        <dbReference type="ChEBI" id="CHEBI:15378"/>
        <dbReference type="ChEBI" id="CHEBI:32395"/>
        <dbReference type="ChEBI" id="CHEBI:72998"/>
        <dbReference type="ChEBI" id="CHEBI:73003"/>
    </reaction>
    <physiologicalReaction direction="left-to-right" evidence="16">
        <dbReference type="Rhea" id="RHEA:40428"/>
    </physiologicalReaction>
</comment>
<keyword evidence="8" id="KW-0442">Lipid degradation</keyword>
<evidence type="ECO:0000256" key="2">
    <source>
        <dbReference type="ARBA" id="ARBA00013278"/>
    </source>
</evidence>
<comment type="subcellular location">
    <subcellularLocation>
        <location evidence="1 23">Secreted</location>
    </subcellularLocation>
</comment>
<keyword evidence="4 20" id="KW-0479">Metal-binding</keyword>
<evidence type="ECO:0000256" key="6">
    <source>
        <dbReference type="ARBA" id="ARBA00022801"/>
    </source>
</evidence>
<evidence type="ECO:0000256" key="11">
    <source>
        <dbReference type="ARBA" id="ARBA00029903"/>
    </source>
</evidence>
<evidence type="ECO:0000256" key="19">
    <source>
        <dbReference type="PIRSR" id="PIRSR601211-1"/>
    </source>
</evidence>
<evidence type="ECO:0000256" key="3">
    <source>
        <dbReference type="ARBA" id="ARBA00022525"/>
    </source>
</evidence>
<feature type="binding site" evidence="20">
    <location>
        <position position="76"/>
    </location>
    <ligand>
        <name>Ca(2+)</name>
        <dbReference type="ChEBI" id="CHEBI:29108"/>
    </ligand>
</feature>
<evidence type="ECO:0000256" key="4">
    <source>
        <dbReference type="ARBA" id="ARBA00022723"/>
    </source>
</evidence>
<dbReference type="RefSeq" id="XP_007438344.2">
    <property type="nucleotide sequence ID" value="XM_007438282.3"/>
</dbReference>
<evidence type="ECO:0000256" key="20">
    <source>
        <dbReference type="PIRSR" id="PIRSR601211-2"/>
    </source>
</evidence>
<feature type="domain" description="Phospholipase A2-like central" evidence="24">
    <location>
        <begin position="28"/>
        <end position="151"/>
    </location>
</feature>
<feature type="disulfide bond" evidence="21">
    <location>
        <begin position="56"/>
        <end position="72"/>
    </location>
</feature>
<dbReference type="InterPro" id="IPR033112">
    <property type="entry name" value="PLA2_Asp_AS"/>
</dbReference>
<evidence type="ECO:0000256" key="14">
    <source>
        <dbReference type="ARBA" id="ARBA00048221"/>
    </source>
</evidence>
<feature type="chain" id="PRO_5039960824" description="phospholipase A2" evidence="23">
    <location>
        <begin position="20"/>
        <end position="151"/>
    </location>
</feature>
<dbReference type="OMA" id="CEAFLCN"/>
<comment type="catalytic activity">
    <reaction evidence="17">
        <text>1-hexadecanoyl-2-(9Z-octadecenoyl)-sn-glycero-3-phosphocholine + H2O = 1-hexadecanoyl-sn-glycero-3-phosphocholine + (9Z)-octadecenoate + H(+)</text>
        <dbReference type="Rhea" id="RHEA:38779"/>
        <dbReference type="ChEBI" id="CHEBI:15377"/>
        <dbReference type="ChEBI" id="CHEBI:15378"/>
        <dbReference type="ChEBI" id="CHEBI:30823"/>
        <dbReference type="ChEBI" id="CHEBI:72998"/>
        <dbReference type="ChEBI" id="CHEBI:73001"/>
    </reaction>
    <physiologicalReaction direction="left-to-right" evidence="17">
        <dbReference type="Rhea" id="RHEA:38780"/>
    </physiologicalReaction>
</comment>
<sequence>MTFAHRLVLAAVCVSFLAASTIPPVPRNLLQFHNMIKCAIPSSNPVLDFADYGCYCGFGGSGTPVDDLDRCCQIHDHCYAQSKQHPACRFLVDNPYTKTYSYSCSGGNITCTDDEDECAAFICNCDRTAAICFARAPYNEEYRKLDTKYCK</sequence>
<evidence type="ECO:0000256" key="10">
    <source>
        <dbReference type="ARBA" id="ARBA00023157"/>
    </source>
</evidence>
<feature type="binding site" evidence="20">
    <location>
        <position position="57"/>
    </location>
    <ligand>
        <name>Ca(2+)</name>
        <dbReference type="ChEBI" id="CHEBI:29108"/>
    </ligand>
</feature>
<evidence type="ECO:0000256" key="13">
    <source>
        <dbReference type="ARBA" id="ARBA00048015"/>
    </source>
</evidence>
<evidence type="ECO:0000256" key="17">
    <source>
        <dbReference type="ARBA" id="ARBA00048699"/>
    </source>
</evidence>
<dbReference type="InterPro" id="IPR001211">
    <property type="entry name" value="PLA2"/>
</dbReference>
<keyword evidence="10 21" id="KW-1015">Disulfide bond</keyword>
<dbReference type="PANTHER" id="PTHR11716">
    <property type="entry name" value="PHOSPHOLIPASE A2 FAMILY MEMBER"/>
    <property type="match status" value="1"/>
</dbReference>
<feature type="disulfide bond" evidence="21">
    <location>
        <begin position="111"/>
        <end position="123"/>
    </location>
</feature>
<dbReference type="InterPro" id="IPR033113">
    <property type="entry name" value="PLA2_histidine"/>
</dbReference>